<comment type="catalytic activity">
    <reaction evidence="9">
        <text>an aldehyde + NAD(+) + H2O = a carboxylate + NADH + 2 H(+)</text>
        <dbReference type="Rhea" id="RHEA:16185"/>
        <dbReference type="ChEBI" id="CHEBI:15377"/>
        <dbReference type="ChEBI" id="CHEBI:15378"/>
        <dbReference type="ChEBI" id="CHEBI:17478"/>
        <dbReference type="ChEBI" id="CHEBI:29067"/>
        <dbReference type="ChEBI" id="CHEBI:57540"/>
        <dbReference type="ChEBI" id="CHEBI:57945"/>
        <dbReference type="EC" id="1.2.1.3"/>
    </reaction>
</comment>
<dbReference type="FunFam" id="3.40.605.10:FF:000016">
    <property type="entry name" value="4-trimethylaminobutyraldehyde dehydrogenase isoform X1"/>
    <property type="match status" value="1"/>
</dbReference>
<evidence type="ECO:0000313" key="16">
    <source>
        <dbReference type="Proteomes" id="UP001557470"/>
    </source>
</evidence>
<evidence type="ECO:0000256" key="10">
    <source>
        <dbReference type="ARBA" id="ARBA00052253"/>
    </source>
</evidence>
<evidence type="ECO:0000256" key="8">
    <source>
        <dbReference type="ARBA" id="ARBA00037704"/>
    </source>
</evidence>
<dbReference type="CDD" id="cd07090">
    <property type="entry name" value="ALDH_F9_TMBADH"/>
    <property type="match status" value="1"/>
</dbReference>
<dbReference type="InterPro" id="IPR016162">
    <property type="entry name" value="Ald_DH_N"/>
</dbReference>
<evidence type="ECO:0000256" key="2">
    <source>
        <dbReference type="ARBA" id="ARBA00005022"/>
    </source>
</evidence>
<evidence type="ECO:0000256" key="6">
    <source>
        <dbReference type="ARBA" id="ARBA00023002"/>
    </source>
</evidence>
<comment type="catalytic activity">
    <reaction evidence="10">
        <text>4-(trimethylamino)butanal + NAD(+) + H2O = 4-(trimethylamino)butanoate + NADH + 2 H(+)</text>
        <dbReference type="Rhea" id="RHEA:17985"/>
        <dbReference type="ChEBI" id="CHEBI:15377"/>
        <dbReference type="ChEBI" id="CHEBI:15378"/>
        <dbReference type="ChEBI" id="CHEBI:16244"/>
        <dbReference type="ChEBI" id="CHEBI:18020"/>
        <dbReference type="ChEBI" id="CHEBI:57540"/>
        <dbReference type="ChEBI" id="CHEBI:57945"/>
        <dbReference type="EC" id="1.2.1.47"/>
    </reaction>
</comment>
<dbReference type="SUPFAM" id="SSF53720">
    <property type="entry name" value="ALDH-like"/>
    <property type="match status" value="1"/>
</dbReference>
<proteinExistence type="inferred from homology"/>
<dbReference type="FunFam" id="3.40.605.10:FF:000026">
    <property type="entry name" value="Aldehyde dehydrogenase, putative"/>
    <property type="match status" value="1"/>
</dbReference>
<name>A0ABD0WNH2_UMBPY</name>
<comment type="subcellular location">
    <subcellularLocation>
        <location evidence="1">Cytoplasm</location>
        <location evidence="1">Cytosol</location>
    </subcellularLocation>
</comment>
<dbReference type="GO" id="GO:0005829">
    <property type="term" value="C:cytosol"/>
    <property type="evidence" value="ECO:0007669"/>
    <property type="project" value="UniProtKB-SubCell"/>
</dbReference>
<dbReference type="GO" id="GO:0004029">
    <property type="term" value="F:aldehyde dehydrogenase (NAD+) activity"/>
    <property type="evidence" value="ECO:0007669"/>
    <property type="project" value="UniProtKB-EC"/>
</dbReference>
<evidence type="ECO:0000256" key="5">
    <source>
        <dbReference type="ARBA" id="ARBA00022490"/>
    </source>
</evidence>
<evidence type="ECO:0000256" key="12">
    <source>
        <dbReference type="RuleBase" id="RU003345"/>
    </source>
</evidence>
<keyword evidence="7" id="KW-0520">NAD</keyword>
<evidence type="ECO:0000256" key="1">
    <source>
        <dbReference type="ARBA" id="ARBA00004514"/>
    </source>
</evidence>
<reference evidence="15 16" key="1">
    <citation type="submission" date="2024-06" db="EMBL/GenBank/DDBJ databases">
        <authorList>
            <person name="Pan Q."/>
            <person name="Wen M."/>
            <person name="Jouanno E."/>
            <person name="Zahm M."/>
            <person name="Klopp C."/>
            <person name="Cabau C."/>
            <person name="Louis A."/>
            <person name="Berthelot C."/>
            <person name="Parey E."/>
            <person name="Roest Crollius H."/>
            <person name="Montfort J."/>
            <person name="Robinson-Rechavi M."/>
            <person name="Bouchez O."/>
            <person name="Lampietro C."/>
            <person name="Lopez Roques C."/>
            <person name="Donnadieu C."/>
            <person name="Postlethwait J."/>
            <person name="Bobe J."/>
            <person name="Verreycken H."/>
            <person name="Guiguen Y."/>
        </authorList>
    </citation>
    <scope>NUCLEOTIDE SEQUENCE [LARGE SCALE GENOMIC DNA]</scope>
    <source>
        <strain evidence="15">Up_M1</strain>
        <tissue evidence="15">Testis</tissue>
    </source>
</reference>
<accession>A0ABD0WNH2</accession>
<feature type="domain" description="Aldehyde dehydrogenase" evidence="14">
    <location>
        <begin position="276"/>
        <end position="730"/>
    </location>
</feature>
<dbReference type="InterPro" id="IPR016160">
    <property type="entry name" value="Ald_DH_CS_CYS"/>
</dbReference>
<comment type="function">
    <text evidence="8">Converts gamma-trimethylaminobutyraldehyde into gamma-butyrobetaine with high efficiency (in vitro). Can catalyze the irreversible oxidation of a broad range of aldehydes to the corresponding acids in an NAD-dependent reaction, but with low efficiency.</text>
</comment>
<evidence type="ECO:0000313" key="15">
    <source>
        <dbReference type="EMBL" id="KAL0966291.1"/>
    </source>
</evidence>
<dbReference type="Pfam" id="PF00171">
    <property type="entry name" value="Aldedh"/>
    <property type="match status" value="1"/>
</dbReference>
<dbReference type="GO" id="GO:0047105">
    <property type="term" value="F:4-trimethylammoniobutyraldehyde dehydrogenase activity"/>
    <property type="evidence" value="ECO:0007669"/>
    <property type="project" value="UniProtKB-EC"/>
</dbReference>
<dbReference type="PROSITE" id="PS00687">
    <property type="entry name" value="ALDEHYDE_DEHYDR_GLU"/>
    <property type="match status" value="1"/>
</dbReference>
<evidence type="ECO:0000256" key="9">
    <source>
        <dbReference type="ARBA" id="ARBA00049194"/>
    </source>
</evidence>
<evidence type="ECO:0000256" key="13">
    <source>
        <dbReference type="SAM" id="MobiDB-lite"/>
    </source>
</evidence>
<evidence type="ECO:0000256" key="11">
    <source>
        <dbReference type="PROSITE-ProRule" id="PRU10007"/>
    </source>
</evidence>
<feature type="compositionally biased region" description="Basic and acidic residues" evidence="13">
    <location>
        <begin position="70"/>
        <end position="80"/>
    </location>
</feature>
<gene>
    <name evidence="15" type="ORF">UPYG_G00293450</name>
</gene>
<organism evidence="15 16">
    <name type="scientific">Umbra pygmaea</name>
    <name type="common">Eastern mudminnow</name>
    <dbReference type="NCBI Taxonomy" id="75934"/>
    <lineage>
        <taxon>Eukaryota</taxon>
        <taxon>Metazoa</taxon>
        <taxon>Chordata</taxon>
        <taxon>Craniata</taxon>
        <taxon>Vertebrata</taxon>
        <taxon>Euteleostomi</taxon>
        <taxon>Actinopterygii</taxon>
        <taxon>Neopterygii</taxon>
        <taxon>Teleostei</taxon>
        <taxon>Protacanthopterygii</taxon>
        <taxon>Esociformes</taxon>
        <taxon>Umbridae</taxon>
        <taxon>Umbra</taxon>
    </lineage>
</organism>
<keyword evidence="5" id="KW-0963">Cytoplasm</keyword>
<dbReference type="PANTHER" id="PTHR11699">
    <property type="entry name" value="ALDEHYDE DEHYDROGENASE-RELATED"/>
    <property type="match status" value="1"/>
</dbReference>
<dbReference type="FunFam" id="3.40.309.10:FF:000019">
    <property type="entry name" value="4-trimethylaminobutyraldehyde dehydrogenase isoform X1"/>
    <property type="match status" value="1"/>
</dbReference>
<comment type="caution">
    <text evidence="15">The sequence shown here is derived from an EMBL/GenBank/DDBJ whole genome shotgun (WGS) entry which is preliminary data.</text>
</comment>
<comment type="similarity">
    <text evidence="3 12">Belongs to the aldehyde dehydrogenase family.</text>
</comment>
<dbReference type="EMBL" id="JAGEUA010000009">
    <property type="protein sequence ID" value="KAL0966291.1"/>
    <property type="molecule type" value="Genomic_DNA"/>
</dbReference>
<feature type="region of interest" description="Disordered" evidence="13">
    <location>
        <begin position="70"/>
        <end position="103"/>
    </location>
</feature>
<dbReference type="Gene3D" id="3.40.605.10">
    <property type="entry name" value="Aldehyde Dehydrogenase, Chain A, domain 1"/>
    <property type="match status" value="1"/>
</dbReference>
<dbReference type="PROSITE" id="PS00070">
    <property type="entry name" value="ALDEHYDE_DEHYDR_CYS"/>
    <property type="match status" value="1"/>
</dbReference>
<protein>
    <recommendedName>
        <fullName evidence="14">Aldehyde dehydrogenase domain-containing protein</fullName>
    </recommendedName>
</protein>
<dbReference type="InterPro" id="IPR016163">
    <property type="entry name" value="Ald_DH_C"/>
</dbReference>
<evidence type="ECO:0000256" key="4">
    <source>
        <dbReference type="ARBA" id="ARBA00011881"/>
    </source>
</evidence>
<evidence type="ECO:0000259" key="14">
    <source>
        <dbReference type="Pfam" id="PF00171"/>
    </source>
</evidence>
<dbReference type="InterPro" id="IPR029510">
    <property type="entry name" value="Ald_DH_CS_GLU"/>
</dbReference>
<comment type="pathway">
    <text evidence="2">Amine and polyamine biosynthesis; carnitine biosynthesis.</text>
</comment>
<evidence type="ECO:0000256" key="7">
    <source>
        <dbReference type="ARBA" id="ARBA00023027"/>
    </source>
</evidence>
<evidence type="ECO:0000256" key="3">
    <source>
        <dbReference type="ARBA" id="ARBA00009986"/>
    </source>
</evidence>
<dbReference type="Proteomes" id="UP001557470">
    <property type="component" value="Unassembled WGS sequence"/>
</dbReference>
<feature type="active site" evidence="11">
    <location>
        <position position="501"/>
    </location>
</feature>
<comment type="subunit">
    <text evidence="4">Homotetramer.</text>
</comment>
<dbReference type="NCBIfam" id="NF009725">
    <property type="entry name" value="PRK13252.1"/>
    <property type="match status" value="1"/>
</dbReference>
<dbReference type="InterPro" id="IPR016161">
    <property type="entry name" value="Ald_DH/histidinol_DH"/>
</dbReference>
<dbReference type="InterPro" id="IPR015590">
    <property type="entry name" value="Aldehyde_DH_dom"/>
</dbReference>
<sequence>MSNTVSFSTQIAAIMDVLAKAAVAEITKLIDEGTVVLRLEMCRKENEIEGLQNSLQLMERELRKAQREVAARVRNDRQRSEGTVVGSMSPRKGNEGDQKDQATPTEISERFNDLQQSGHLEETGGLEFLVKAERVEEHVVRETIEDLEIQDSVDFTVDERVKVEPKSHPVYDDNVMSGSVQAEQSQYRASLPPDVMEGLILQPRLQQPGPSSEGLLRASFTCGKMLKTLLNFRRLRPAAVLSTALRCASSGTVDVKVPLNFWSGDRVKIKDVSTAEHVYEPATGRVLCDLEPCGPIEVNHAVQAAQSAYQAWSRISGMDRAGIMMEAARIIEDRREEIAEIEVVNNGKSITEARLDVDSARLCIEYYSGLARTLAGQHVQLTGGSFAYTRREPLGVCVGIGAWNYPFQIAAWKSAPALACGNSMVFKPSPLTPVTAVLLAEIYNMAGAPVGLFNVVQGGHETGTLLCHHPDVAKVSFTGSVPTGKKIMEMCSQGLKHVTLELGGKSPLLIFEDSDLMNAVNGALMANFLSQGQVCSNGTRVFVQRRILNEFLQEVVRRTKAIDIGDPLLESTRMGALVSRPHLDRVLGFVEQARKEGAKVLCGGERFVPSDPKLRGGNYMTPCVLGNCSDDMTCVKKEIFGPVMSVLPFDTEEEAVLRANDSALGLAAGVFTSDLKRAHRVVEQLKAGFCFINNYNITPVEVPFGGFKMSGIGRENGQVTIEHYTQMKSVFVEMGDVDSIL</sequence>
<keyword evidence="6 12" id="KW-0560">Oxidoreductase</keyword>
<keyword evidence="16" id="KW-1185">Reference proteome</keyword>
<dbReference type="AlphaFoldDB" id="A0ABD0WNH2"/>
<dbReference type="Gene3D" id="3.40.309.10">
    <property type="entry name" value="Aldehyde Dehydrogenase, Chain A, domain 2"/>
    <property type="match status" value="1"/>
</dbReference>